<evidence type="ECO:0000256" key="5">
    <source>
        <dbReference type="ARBA" id="ARBA00038226"/>
    </source>
</evidence>
<evidence type="ECO:0000313" key="10">
    <source>
        <dbReference type="RefSeq" id="XP_025415499.1"/>
    </source>
</evidence>
<keyword evidence="9" id="KW-1185">Reference proteome</keyword>
<dbReference type="RefSeq" id="XP_025415501.1">
    <property type="nucleotide sequence ID" value="XM_025559716.1"/>
</dbReference>
<dbReference type="PANTHER" id="PTHR12675">
    <property type="entry name" value="MUSCLEBLIND-LIKE PROTEIN"/>
    <property type="match status" value="1"/>
</dbReference>
<feature type="domain" description="C3H1-type" evidence="8">
    <location>
        <begin position="41"/>
        <end position="67"/>
    </location>
</feature>
<dbReference type="InterPro" id="IPR000571">
    <property type="entry name" value="Znf_CCCH"/>
</dbReference>
<feature type="zinc finger region" description="C3H1-type" evidence="6">
    <location>
        <begin position="41"/>
        <end position="67"/>
    </location>
</feature>
<keyword evidence="7" id="KW-0175">Coiled coil</keyword>
<keyword evidence="4 6" id="KW-0862">Zinc</keyword>
<dbReference type="AlphaFoldDB" id="A0A8B8FXG1"/>
<dbReference type="PANTHER" id="PTHR12675:SF6">
    <property type="entry name" value="ZINC FINGER CCCH DOMAIN-CONTAINING PROTEIN 10"/>
    <property type="match status" value="1"/>
</dbReference>
<dbReference type="Proteomes" id="UP000694846">
    <property type="component" value="Unplaced"/>
</dbReference>
<feature type="domain" description="C3H1-type" evidence="8">
    <location>
        <begin position="10"/>
        <end position="37"/>
    </location>
</feature>
<evidence type="ECO:0000259" key="8">
    <source>
        <dbReference type="PROSITE" id="PS50103"/>
    </source>
</evidence>
<reference evidence="10 11" key="1">
    <citation type="submission" date="2025-04" db="UniProtKB">
        <authorList>
            <consortium name="RefSeq"/>
        </authorList>
    </citation>
    <scope>IDENTIFICATION</scope>
    <source>
        <tissue evidence="10 11">Whole body</tissue>
    </source>
</reference>
<evidence type="ECO:0000313" key="9">
    <source>
        <dbReference type="Proteomes" id="UP000694846"/>
    </source>
</evidence>
<gene>
    <name evidence="10 11 12 13" type="primary">LOC112687149</name>
</gene>
<dbReference type="GeneID" id="112687149"/>
<organism evidence="9 13">
    <name type="scientific">Sipha flava</name>
    <name type="common">yellow sugarcane aphid</name>
    <dbReference type="NCBI Taxonomy" id="143950"/>
    <lineage>
        <taxon>Eukaryota</taxon>
        <taxon>Metazoa</taxon>
        <taxon>Ecdysozoa</taxon>
        <taxon>Arthropoda</taxon>
        <taxon>Hexapoda</taxon>
        <taxon>Insecta</taxon>
        <taxon>Pterygota</taxon>
        <taxon>Neoptera</taxon>
        <taxon>Paraneoptera</taxon>
        <taxon>Hemiptera</taxon>
        <taxon>Sternorrhyncha</taxon>
        <taxon>Aphidomorpha</taxon>
        <taxon>Aphidoidea</taxon>
        <taxon>Aphididae</taxon>
        <taxon>Sipha</taxon>
    </lineage>
</organism>
<evidence type="ECO:0000256" key="7">
    <source>
        <dbReference type="SAM" id="Coils"/>
    </source>
</evidence>
<evidence type="ECO:0000313" key="11">
    <source>
        <dbReference type="RefSeq" id="XP_025415500.1"/>
    </source>
</evidence>
<keyword evidence="1 6" id="KW-0479">Metal-binding</keyword>
<dbReference type="OrthoDB" id="250836at2759"/>
<proteinExistence type="inferred from homology"/>
<evidence type="ECO:0000256" key="1">
    <source>
        <dbReference type="ARBA" id="ARBA00022723"/>
    </source>
</evidence>
<evidence type="ECO:0000256" key="6">
    <source>
        <dbReference type="PROSITE-ProRule" id="PRU00723"/>
    </source>
</evidence>
<dbReference type="RefSeq" id="XP_025415502.1">
    <property type="nucleotide sequence ID" value="XM_025559717.1"/>
</dbReference>
<dbReference type="Gene3D" id="3.30.1370.210">
    <property type="match status" value="2"/>
</dbReference>
<dbReference type="RefSeq" id="XP_025415499.1">
    <property type="nucleotide sequence ID" value="XM_025559714.1"/>
</dbReference>
<evidence type="ECO:0000313" key="12">
    <source>
        <dbReference type="RefSeq" id="XP_025415501.1"/>
    </source>
</evidence>
<evidence type="ECO:0000256" key="2">
    <source>
        <dbReference type="ARBA" id="ARBA00022737"/>
    </source>
</evidence>
<dbReference type="GO" id="GO:0008270">
    <property type="term" value="F:zinc ion binding"/>
    <property type="evidence" value="ECO:0007669"/>
    <property type="project" value="UniProtKB-KW"/>
</dbReference>
<dbReference type="SMART" id="SM00356">
    <property type="entry name" value="ZnF_C3H1"/>
    <property type="match status" value="3"/>
</dbReference>
<dbReference type="InterPro" id="IPR054429">
    <property type="entry name" value="Znf-CCCH_Muscleblind-like"/>
</dbReference>
<comment type="similarity">
    <text evidence="5">Belongs to the muscleblind family.</text>
</comment>
<evidence type="ECO:0000256" key="3">
    <source>
        <dbReference type="ARBA" id="ARBA00022771"/>
    </source>
</evidence>
<feature type="coiled-coil region" evidence="7">
    <location>
        <begin position="202"/>
        <end position="243"/>
    </location>
</feature>
<keyword evidence="3 6" id="KW-0863">Zinc-finger</keyword>
<dbReference type="GO" id="GO:0043484">
    <property type="term" value="P:regulation of RNA splicing"/>
    <property type="evidence" value="ECO:0007669"/>
    <property type="project" value="TreeGrafter"/>
</dbReference>
<evidence type="ECO:0000313" key="13">
    <source>
        <dbReference type="RefSeq" id="XP_025415502.1"/>
    </source>
</evidence>
<dbReference type="SUPFAM" id="SSF58026">
    <property type="entry name" value="Delta-sleep-inducing peptide immunoreactive peptide"/>
    <property type="match status" value="1"/>
</dbReference>
<evidence type="ECO:0000256" key="4">
    <source>
        <dbReference type="ARBA" id="ARBA00022833"/>
    </source>
</evidence>
<dbReference type="RefSeq" id="XP_025415500.1">
    <property type="nucleotide sequence ID" value="XM_025559715.1"/>
</dbReference>
<keyword evidence="2" id="KW-0677">Repeat</keyword>
<dbReference type="PROSITE" id="PS50103">
    <property type="entry name" value="ZF_C3H1"/>
    <property type="match status" value="3"/>
</dbReference>
<feature type="domain" description="C3H1-type" evidence="8">
    <location>
        <begin position="95"/>
        <end position="123"/>
    </location>
</feature>
<name>A0A8B8FXG1_9HEMI</name>
<feature type="zinc finger region" description="C3H1-type" evidence="6">
    <location>
        <begin position="95"/>
        <end position="123"/>
    </location>
</feature>
<dbReference type="GO" id="GO:0003723">
    <property type="term" value="F:RNA binding"/>
    <property type="evidence" value="ECO:0007669"/>
    <property type="project" value="TreeGrafter"/>
</dbReference>
<dbReference type="Pfam" id="PF22628">
    <property type="entry name" value="zf-CCCH_10"/>
    <property type="match status" value="1"/>
</dbReference>
<sequence>MKGKMNAESETPDNVCRDFMRNVCNRGKSCKFFHPPVEEDKRKYVFCHDFQNGKCSRHDCRFIHCSREDEEYYNQTGQMAPEVLRTLEMSGAPASDDIPICKDYLKGNCHRSQAHCKFRHVDQPLDVPVRGPNGPFNTPQPAMPPNFGNELFRRRYDFDEEQPDAKRRRYDFDNRMSLGRPPFPNRDMDFSVPPGPAQQQPYWLLQEEVEMLRKRVAELKKRNEELQATNEFLLEQNAQLRINEQTPLRSTQQMVSAIRTVTTVPVSLAAVAAAGTPVSIATVSMAPIQIPPVVSGSGPPPLPQPTNSQPLVSYPIGRSTSAQHYIQPM</sequence>
<protein>
    <submittedName>
        <fullName evidence="10 11">Zinc finger CCCH domain-containing protein 10-like isoform X1</fullName>
    </submittedName>
</protein>
<accession>A0A8B8FXG1</accession>
<feature type="zinc finger region" description="C3H1-type" evidence="6">
    <location>
        <begin position="10"/>
        <end position="37"/>
    </location>
</feature>